<accession>B3RV48</accession>
<feature type="binding site" evidence="14">
    <location>
        <position position="119"/>
    </location>
    <ligand>
        <name>phosphate</name>
        <dbReference type="ChEBI" id="CHEBI:43474"/>
    </ligand>
</feature>
<comment type="similarity">
    <text evidence="2 13">Belongs to the PNP/MTAP phosphorylase family.</text>
</comment>
<comment type="catalytic activity">
    <reaction evidence="11">
        <text>2'-deoxyinosine + phosphate = 2-deoxy-alpha-D-ribose 1-phosphate + hypoxanthine</text>
        <dbReference type="Rhea" id="RHEA:27750"/>
        <dbReference type="ChEBI" id="CHEBI:17368"/>
        <dbReference type="ChEBI" id="CHEBI:28997"/>
        <dbReference type="ChEBI" id="CHEBI:43474"/>
        <dbReference type="ChEBI" id="CHEBI:57259"/>
        <dbReference type="EC" id="2.4.2.1"/>
    </reaction>
</comment>
<protein>
    <recommendedName>
        <fullName evidence="5 13">Purine nucleoside phosphorylase</fullName>
        <ecNumber evidence="4 13">2.4.2.1</ecNumber>
    </recommendedName>
    <alternativeName>
        <fullName evidence="13">Inosine-guanosine phosphorylase</fullName>
    </alternativeName>
</protein>
<evidence type="ECO:0000313" key="17">
    <source>
        <dbReference type="Proteomes" id="UP000009022"/>
    </source>
</evidence>
<dbReference type="FunCoup" id="B3RV48">
    <property type="interactions" value="294"/>
</dbReference>
<dbReference type="SUPFAM" id="SSF53167">
    <property type="entry name" value="Purine and uridine phosphorylases"/>
    <property type="match status" value="1"/>
</dbReference>
<dbReference type="PANTHER" id="PTHR11904:SF9">
    <property type="entry name" value="PURINE NUCLEOSIDE PHOSPHORYLASE-RELATED"/>
    <property type="match status" value="1"/>
</dbReference>
<dbReference type="GO" id="GO:0004731">
    <property type="term" value="F:purine-nucleoside phosphorylase activity"/>
    <property type="evidence" value="ECO:0000318"/>
    <property type="project" value="GO_Central"/>
</dbReference>
<feature type="binding site" evidence="14">
    <location>
        <begin position="87"/>
        <end position="89"/>
    </location>
    <ligand>
        <name>phosphate</name>
        <dbReference type="ChEBI" id="CHEBI:43474"/>
    </ligand>
</feature>
<keyword evidence="6 13" id="KW-0328">Glycosyltransferase</keyword>
<keyword evidence="17" id="KW-1185">Reference proteome</keyword>
<reference evidence="16 17" key="1">
    <citation type="journal article" date="2008" name="Nature">
        <title>The Trichoplax genome and the nature of placozoans.</title>
        <authorList>
            <person name="Srivastava M."/>
            <person name="Begovic E."/>
            <person name="Chapman J."/>
            <person name="Putnam N.H."/>
            <person name="Hellsten U."/>
            <person name="Kawashima T."/>
            <person name="Kuo A."/>
            <person name="Mitros T."/>
            <person name="Salamov A."/>
            <person name="Carpenter M.L."/>
            <person name="Signorovitch A.Y."/>
            <person name="Moreno M.A."/>
            <person name="Kamm K."/>
            <person name="Grimwood J."/>
            <person name="Schmutz J."/>
            <person name="Shapiro H."/>
            <person name="Grigoriev I.V."/>
            <person name="Buss L.W."/>
            <person name="Schierwater B."/>
            <person name="Dellaporta S.L."/>
            <person name="Rokhsar D.S."/>
        </authorList>
    </citation>
    <scope>NUCLEOTIDE SEQUENCE [LARGE SCALE GENOMIC DNA]</scope>
    <source>
        <strain evidence="16 17">Grell-BS-1999</strain>
    </source>
</reference>
<dbReference type="InterPro" id="IPR018099">
    <property type="entry name" value="Purine_phosphorylase-2_CS"/>
</dbReference>
<dbReference type="NCBIfam" id="TIGR01700">
    <property type="entry name" value="PNPH"/>
    <property type="match status" value="1"/>
</dbReference>
<dbReference type="STRING" id="10228.B3RV48"/>
<comment type="pathway">
    <text evidence="1 13">Purine metabolism; purine nucleoside salvage.</text>
</comment>
<dbReference type="OMA" id="PEIAVIC"/>
<dbReference type="Pfam" id="PF01048">
    <property type="entry name" value="PNP_UDP_1"/>
    <property type="match status" value="1"/>
</dbReference>
<evidence type="ECO:0000256" key="5">
    <source>
        <dbReference type="ARBA" id="ARBA00013834"/>
    </source>
</evidence>
<keyword evidence="7 13" id="KW-0808">Transferase</keyword>
<evidence type="ECO:0000259" key="15">
    <source>
        <dbReference type="Pfam" id="PF01048"/>
    </source>
</evidence>
<dbReference type="CTD" id="6753181"/>
<dbReference type="PROSITE" id="PS01240">
    <property type="entry name" value="PNP_MTAP_2"/>
    <property type="match status" value="1"/>
</dbReference>
<dbReference type="GeneID" id="6753181"/>
<evidence type="ECO:0000256" key="9">
    <source>
        <dbReference type="ARBA" id="ARBA00023918"/>
    </source>
</evidence>
<dbReference type="PhylomeDB" id="B3RV48"/>
<evidence type="ECO:0000256" key="1">
    <source>
        <dbReference type="ARBA" id="ARBA00005058"/>
    </source>
</evidence>
<dbReference type="PANTHER" id="PTHR11904">
    <property type="entry name" value="METHYLTHIOADENOSINE/PURINE NUCLEOSIDE PHOSPHORYLASE"/>
    <property type="match status" value="1"/>
</dbReference>
<comment type="function">
    <text evidence="13">The purine nucleoside phosphorylases catalyze the phosphorolytic breakdown of the N-glycosidic bond in the beta-(deoxy)ribonucleoside molecules, with the formation of the corresponding free purine bases and pentose-1-phosphate.</text>
</comment>
<dbReference type="UniPathway" id="UPA00606"/>
<dbReference type="Gene3D" id="3.40.50.1580">
    <property type="entry name" value="Nucleoside phosphorylase domain"/>
    <property type="match status" value="1"/>
</dbReference>
<feature type="binding site" evidence="14">
    <location>
        <position position="223"/>
    </location>
    <ligand>
        <name>phosphate</name>
        <dbReference type="ChEBI" id="CHEBI:43474"/>
    </ligand>
</feature>
<dbReference type="GO" id="GO:0047975">
    <property type="term" value="F:guanosine phosphorylase activity"/>
    <property type="evidence" value="ECO:0007669"/>
    <property type="project" value="RHEA"/>
</dbReference>
<evidence type="ECO:0000256" key="2">
    <source>
        <dbReference type="ARBA" id="ARBA00006751"/>
    </source>
</evidence>
<organism evidence="16 17">
    <name type="scientific">Trichoplax adhaerens</name>
    <name type="common">Trichoplax reptans</name>
    <dbReference type="NCBI Taxonomy" id="10228"/>
    <lineage>
        <taxon>Eukaryota</taxon>
        <taxon>Metazoa</taxon>
        <taxon>Placozoa</taxon>
        <taxon>Uniplacotomia</taxon>
        <taxon>Trichoplacea</taxon>
        <taxon>Trichoplacidae</taxon>
        <taxon>Trichoplax</taxon>
    </lineage>
</organism>
<dbReference type="GO" id="GO:0006166">
    <property type="term" value="P:purine ribonucleoside salvage"/>
    <property type="evidence" value="ECO:0007669"/>
    <property type="project" value="UniProtKB-KW"/>
</dbReference>
<evidence type="ECO:0000256" key="3">
    <source>
        <dbReference type="ARBA" id="ARBA00011233"/>
    </source>
</evidence>
<dbReference type="AlphaFoldDB" id="B3RV48"/>
<comment type="subunit">
    <text evidence="3">Homotrimer.</text>
</comment>
<feature type="domain" description="Nucleoside phosphorylase" evidence="15">
    <location>
        <begin position="29"/>
        <end position="281"/>
    </location>
</feature>
<dbReference type="Proteomes" id="UP000009022">
    <property type="component" value="Unassembled WGS sequence"/>
</dbReference>
<evidence type="ECO:0000256" key="7">
    <source>
        <dbReference type="ARBA" id="ARBA00022679"/>
    </source>
</evidence>
<gene>
    <name evidence="16" type="ORF">TRIADDRAFT_55525</name>
</gene>
<dbReference type="eggNOG" id="KOG3984">
    <property type="taxonomic scope" value="Eukaryota"/>
</dbReference>
<evidence type="ECO:0000256" key="4">
    <source>
        <dbReference type="ARBA" id="ARBA00011886"/>
    </source>
</evidence>
<evidence type="ECO:0000256" key="13">
    <source>
        <dbReference type="PIRNR" id="PIRNR000477"/>
    </source>
</evidence>
<evidence type="ECO:0000256" key="14">
    <source>
        <dbReference type="PIRSR" id="PIRSR000477-2"/>
    </source>
</evidence>
<keyword evidence="8" id="KW-0660">Purine salvage</keyword>
<dbReference type="FunFam" id="3.40.50.1580:FF:000004">
    <property type="entry name" value="Purine nucleoside phosphorylase"/>
    <property type="match status" value="1"/>
</dbReference>
<evidence type="ECO:0000256" key="12">
    <source>
        <dbReference type="ARBA" id="ARBA00023970"/>
    </source>
</evidence>
<name>B3RV48_TRIAD</name>
<dbReference type="KEGG" id="tad:TRIADDRAFT_55525"/>
<sequence>MADVVESYSYEDIEAISKFLLERCRHRPKIGIICGSGLGGLADTLQEQEAFPYESIPKFPVSTVSGHKGRLVFGVLSGKAVVCMQGRFHMYEGYSMAKVTLPVRVMKLLGVETMLVTNAAGGVNQDYVPGDIMIIKDHINFPGLCGNNPLRGPNNEKFGPRFPAMNDAYNAKLRASLRAAAKLCGLSDHMKEGVYAYLGGPAYETVAELRFLKAIGVDAVGMSTAPEVIVARHCGMKVCGLSLISNKGIMEYDPSLVIDHSEVLEAGRVRAADIQSLVSNLVKLIDE</sequence>
<dbReference type="InterPro" id="IPR000845">
    <property type="entry name" value="Nucleoside_phosphorylase_d"/>
</dbReference>
<dbReference type="EC" id="2.4.2.1" evidence="4 13"/>
<evidence type="ECO:0000256" key="8">
    <source>
        <dbReference type="ARBA" id="ARBA00022726"/>
    </source>
</evidence>
<dbReference type="EMBL" id="DS985244">
    <property type="protein sequence ID" value="EDV25436.1"/>
    <property type="molecule type" value="Genomic_DNA"/>
</dbReference>
<dbReference type="GO" id="GO:0005737">
    <property type="term" value="C:cytoplasm"/>
    <property type="evidence" value="ECO:0000318"/>
    <property type="project" value="GO_Central"/>
</dbReference>
<dbReference type="InParanoid" id="B3RV48"/>
<comment type="catalytic activity">
    <reaction evidence="12">
        <text>guanosine + phosphate = alpha-D-ribose 1-phosphate + guanine</text>
        <dbReference type="Rhea" id="RHEA:13233"/>
        <dbReference type="ChEBI" id="CHEBI:16235"/>
        <dbReference type="ChEBI" id="CHEBI:16750"/>
        <dbReference type="ChEBI" id="CHEBI:43474"/>
        <dbReference type="ChEBI" id="CHEBI:57720"/>
        <dbReference type="EC" id="2.4.2.1"/>
    </reaction>
</comment>
<dbReference type="InterPro" id="IPR011268">
    <property type="entry name" value="Purine_phosphorylase"/>
</dbReference>
<feature type="binding site" evidence="14">
    <location>
        <position position="204"/>
    </location>
    <ligand>
        <name>a purine D-ribonucleoside</name>
        <dbReference type="ChEBI" id="CHEBI:142355"/>
    </ligand>
</feature>
<dbReference type="HOGENOM" id="CLU_054456_1_2_1"/>
<dbReference type="InterPro" id="IPR011270">
    <property type="entry name" value="Pur_Nuc_Pase_Ino/Guo-sp"/>
</dbReference>
<dbReference type="InterPro" id="IPR035994">
    <property type="entry name" value="Nucleoside_phosphorylase_sf"/>
</dbReference>
<dbReference type="PIRSF" id="PIRSF000477">
    <property type="entry name" value="PurNPase"/>
    <property type="match status" value="1"/>
</dbReference>
<dbReference type="RefSeq" id="XP_002111469.1">
    <property type="nucleotide sequence ID" value="XM_002111433.1"/>
</dbReference>
<evidence type="ECO:0000256" key="10">
    <source>
        <dbReference type="ARBA" id="ARBA00023929"/>
    </source>
</evidence>
<evidence type="ECO:0000313" key="16">
    <source>
        <dbReference type="EMBL" id="EDV25436.1"/>
    </source>
</evidence>
<feature type="binding site" evidence="14">
    <location>
        <position position="246"/>
    </location>
    <ligand>
        <name>a purine D-ribonucleoside</name>
        <dbReference type="ChEBI" id="CHEBI:142355"/>
    </ligand>
</feature>
<comment type="catalytic activity">
    <reaction evidence="9">
        <text>inosine + phosphate = alpha-D-ribose 1-phosphate + hypoxanthine</text>
        <dbReference type="Rhea" id="RHEA:27646"/>
        <dbReference type="ChEBI" id="CHEBI:17368"/>
        <dbReference type="ChEBI" id="CHEBI:17596"/>
        <dbReference type="ChEBI" id="CHEBI:43474"/>
        <dbReference type="ChEBI" id="CHEBI:57720"/>
        <dbReference type="EC" id="2.4.2.1"/>
    </reaction>
</comment>
<comment type="catalytic activity">
    <reaction evidence="10">
        <text>2'-deoxyguanosine + phosphate = 2-deoxy-alpha-D-ribose 1-phosphate + guanine</text>
        <dbReference type="Rhea" id="RHEA:27738"/>
        <dbReference type="ChEBI" id="CHEBI:16235"/>
        <dbReference type="ChEBI" id="CHEBI:17172"/>
        <dbReference type="ChEBI" id="CHEBI:43474"/>
        <dbReference type="ChEBI" id="CHEBI:57259"/>
        <dbReference type="EC" id="2.4.2.1"/>
    </reaction>
</comment>
<feature type="binding site" evidence="14">
    <location>
        <position position="67"/>
    </location>
    <ligand>
        <name>phosphate</name>
        <dbReference type="ChEBI" id="CHEBI:43474"/>
    </ligand>
</feature>
<evidence type="ECO:0000256" key="11">
    <source>
        <dbReference type="ARBA" id="ARBA00023950"/>
    </source>
</evidence>
<dbReference type="NCBIfam" id="NF006054">
    <property type="entry name" value="PRK08202.1"/>
    <property type="match status" value="1"/>
</dbReference>
<dbReference type="NCBIfam" id="TIGR01697">
    <property type="entry name" value="PNPH-PUNA-XAPA"/>
    <property type="match status" value="1"/>
</dbReference>
<dbReference type="CDD" id="cd09009">
    <property type="entry name" value="PNP-EcPNPII_like"/>
    <property type="match status" value="1"/>
</dbReference>
<feature type="binding site" evidence="14">
    <location>
        <position position="36"/>
    </location>
    <ligand>
        <name>phosphate</name>
        <dbReference type="ChEBI" id="CHEBI:43474"/>
    </ligand>
</feature>
<evidence type="ECO:0000256" key="6">
    <source>
        <dbReference type="ARBA" id="ARBA00022676"/>
    </source>
</evidence>
<proteinExistence type="inferred from homology"/>
<dbReference type="OrthoDB" id="10261782at2759"/>